<gene>
    <name evidence="5" type="ORF">JOF54_000231</name>
</gene>
<keyword evidence="1" id="KW-0719">Serine esterase</keyword>
<dbReference type="Gene3D" id="3.40.50.1820">
    <property type="entry name" value="alpha/beta hydrolase"/>
    <property type="match status" value="1"/>
</dbReference>
<dbReference type="EMBL" id="JAGIOB010000001">
    <property type="protein sequence ID" value="MBP2415309.1"/>
    <property type="molecule type" value="Genomic_DNA"/>
</dbReference>
<organism evidence="5 6">
    <name type="scientific">Microlunatus capsulatus</name>
    <dbReference type="NCBI Taxonomy" id="99117"/>
    <lineage>
        <taxon>Bacteria</taxon>
        <taxon>Bacillati</taxon>
        <taxon>Actinomycetota</taxon>
        <taxon>Actinomycetes</taxon>
        <taxon>Propionibacteriales</taxon>
        <taxon>Propionibacteriaceae</taxon>
        <taxon>Microlunatus</taxon>
    </lineage>
</organism>
<evidence type="ECO:0000256" key="2">
    <source>
        <dbReference type="ARBA" id="ARBA00022729"/>
    </source>
</evidence>
<evidence type="ECO:0000313" key="5">
    <source>
        <dbReference type="EMBL" id="MBP2415309.1"/>
    </source>
</evidence>
<dbReference type="Proteomes" id="UP000758168">
    <property type="component" value="Unassembled WGS sequence"/>
</dbReference>
<protein>
    <recommendedName>
        <fullName evidence="4">4-O-methyl-glucuronoyl methylesterase-like domain-containing protein</fullName>
    </recommendedName>
</protein>
<dbReference type="Pfam" id="PF22244">
    <property type="entry name" value="GCE_fung"/>
    <property type="match status" value="1"/>
</dbReference>
<proteinExistence type="predicted"/>
<evidence type="ECO:0000313" key="6">
    <source>
        <dbReference type="Proteomes" id="UP000758168"/>
    </source>
</evidence>
<dbReference type="PROSITE" id="PS51318">
    <property type="entry name" value="TAT"/>
    <property type="match status" value="1"/>
</dbReference>
<keyword evidence="2" id="KW-0732">Signal</keyword>
<accession>A0ABS4Z2U6</accession>
<feature type="domain" description="4-O-methyl-glucuronoyl methylesterase-like" evidence="4">
    <location>
        <begin position="243"/>
        <end position="386"/>
    </location>
</feature>
<keyword evidence="6" id="KW-1185">Reference proteome</keyword>
<evidence type="ECO:0000256" key="1">
    <source>
        <dbReference type="ARBA" id="ARBA00022487"/>
    </source>
</evidence>
<dbReference type="SUPFAM" id="SSF53474">
    <property type="entry name" value="alpha/beta-Hydrolases"/>
    <property type="match status" value="1"/>
</dbReference>
<comment type="caution">
    <text evidence="5">The sequence shown here is derived from an EMBL/GenBank/DDBJ whole genome shotgun (WGS) entry which is preliminary data.</text>
</comment>
<dbReference type="RefSeq" id="WP_210052220.1">
    <property type="nucleotide sequence ID" value="NZ_BAAAMH010000036.1"/>
</dbReference>
<dbReference type="InterPro" id="IPR054579">
    <property type="entry name" value="GCE-like_dom"/>
</dbReference>
<reference evidence="5 6" key="1">
    <citation type="submission" date="2021-03" db="EMBL/GenBank/DDBJ databases">
        <title>Sequencing the genomes of 1000 actinobacteria strains.</title>
        <authorList>
            <person name="Klenk H.-P."/>
        </authorList>
    </citation>
    <scope>NUCLEOTIDE SEQUENCE [LARGE SCALE GENOMIC DNA]</scope>
    <source>
        <strain evidence="5 6">DSM 12936</strain>
    </source>
</reference>
<dbReference type="InterPro" id="IPR006311">
    <property type="entry name" value="TAT_signal"/>
</dbReference>
<name>A0ABS4Z2U6_9ACTN</name>
<sequence>MTLAQGRDSEKATLNRRQVVLGGAGLAGALALGQVSAPARADVVGWRADPAVVAEYESTRPGFVFDEREVPPYRLPDPLRSRNGRRVRTPHQWRLRRQELLDDFRTHVYGRRPRPAERSRPRFELVESDPTALGGAATLKRVLVHTRHGSRSHRFEVILFVPNAVTGPAPVFLLLNNRGPENTDPTRATISPFWPAEQVVAAGYAIAALQVGDLAPDDPATFRDGIIGLYEDTATTRPRPADAWGALSAWAWGASRALDYFATDRDVDADRAVVVGHSRGGKAALWAGAEDERFAMTVSNDSGCGGAALSRRVFGETVARITDDFPHWFCRRFFRYGGAEDRLPVDQHELIALLAPRAVCVGSADEDLWSDPRGEFLSLAHASSVYGLWFHRGVRPSAMPPLDRPLRVPARSYHIRSGVHDLTAQDWGYYTGAADRLWR</sequence>
<dbReference type="InterPro" id="IPR029058">
    <property type="entry name" value="AB_hydrolase_fold"/>
</dbReference>
<evidence type="ECO:0000256" key="3">
    <source>
        <dbReference type="ARBA" id="ARBA00022801"/>
    </source>
</evidence>
<evidence type="ECO:0000259" key="4">
    <source>
        <dbReference type="Pfam" id="PF22244"/>
    </source>
</evidence>
<keyword evidence="3" id="KW-0378">Hydrolase</keyword>